<protein>
    <submittedName>
        <fullName evidence="1">Uncharacterized protein</fullName>
    </submittedName>
</protein>
<dbReference type="AlphaFoldDB" id="A0A931E9Y2"/>
<accession>A0A931E9Y2</accession>
<organism evidence="1 2">
    <name type="scientific">Panacibacter microcysteis</name>
    <dbReference type="NCBI Taxonomy" id="2793269"/>
    <lineage>
        <taxon>Bacteria</taxon>
        <taxon>Pseudomonadati</taxon>
        <taxon>Bacteroidota</taxon>
        <taxon>Chitinophagia</taxon>
        <taxon>Chitinophagales</taxon>
        <taxon>Chitinophagaceae</taxon>
        <taxon>Panacibacter</taxon>
    </lineage>
</organism>
<reference evidence="1" key="1">
    <citation type="submission" date="2020-11" db="EMBL/GenBank/DDBJ databases">
        <title>Bacterial whole genome sequence for Panacibacter sp. DH6.</title>
        <authorList>
            <person name="Le V."/>
            <person name="Ko S."/>
            <person name="Ahn C.-Y."/>
            <person name="Oh H.-M."/>
        </authorList>
    </citation>
    <scope>NUCLEOTIDE SEQUENCE</scope>
    <source>
        <strain evidence="1">DH6</strain>
    </source>
</reference>
<name>A0A931E9Y2_9BACT</name>
<keyword evidence="2" id="KW-1185">Reference proteome</keyword>
<comment type="caution">
    <text evidence="1">The sequence shown here is derived from an EMBL/GenBank/DDBJ whole genome shotgun (WGS) entry which is preliminary data.</text>
</comment>
<gene>
    <name evidence="1" type="ORF">I5907_09140</name>
</gene>
<evidence type="ECO:0000313" key="2">
    <source>
        <dbReference type="Proteomes" id="UP000628448"/>
    </source>
</evidence>
<sequence length="80" mass="8794">MSILEEINLTFYHGGELHSLSATPYLLPVENGMPACFNAKLNGKNIGDINCSMNQWLNDEITDAALLSRIGCLLSSCYRS</sequence>
<dbReference type="EMBL" id="JADWYR010000001">
    <property type="protein sequence ID" value="MBG9376396.1"/>
    <property type="molecule type" value="Genomic_DNA"/>
</dbReference>
<dbReference type="Proteomes" id="UP000628448">
    <property type="component" value="Unassembled WGS sequence"/>
</dbReference>
<proteinExistence type="predicted"/>
<dbReference type="RefSeq" id="WP_196990408.1">
    <property type="nucleotide sequence ID" value="NZ_JADWYR010000001.1"/>
</dbReference>
<evidence type="ECO:0000313" key="1">
    <source>
        <dbReference type="EMBL" id="MBG9376396.1"/>
    </source>
</evidence>